<dbReference type="InterPro" id="IPR050109">
    <property type="entry name" value="HTH-type_TetR-like_transc_reg"/>
</dbReference>
<sequence length="210" mass="23025">MRDDEPAPSPRRGRPRDAAVDDRIHRAARAVYAARGWAGFNFDVVAREAGVSKDAIYRRYTSRVDLLLSAMERTFAEQTAVAPGADLREYLVAVATVYFHDFAEGTGRGSLRLFIEAPDNPELTGASHRLRSVAGLHRMRSVIRDAMAAGRLPATTSPTQVIEAILGAIVMHVLVTPSVLRERMLAESSDYVDGVVDLVLRGCGYRFPGE</sequence>
<dbReference type="InterPro" id="IPR036271">
    <property type="entry name" value="Tet_transcr_reg_TetR-rel_C_sf"/>
</dbReference>
<dbReference type="SUPFAM" id="SSF46689">
    <property type="entry name" value="Homeodomain-like"/>
    <property type="match status" value="1"/>
</dbReference>
<dbReference type="PANTHER" id="PTHR30055">
    <property type="entry name" value="HTH-TYPE TRANSCRIPTIONAL REGULATOR RUTR"/>
    <property type="match status" value="1"/>
</dbReference>
<dbReference type="OrthoDB" id="9796019at2"/>
<dbReference type="GO" id="GO:0000976">
    <property type="term" value="F:transcription cis-regulatory region binding"/>
    <property type="evidence" value="ECO:0007669"/>
    <property type="project" value="TreeGrafter"/>
</dbReference>
<dbReference type="InterPro" id="IPR001647">
    <property type="entry name" value="HTH_TetR"/>
</dbReference>
<keyword evidence="7" id="KW-1185">Reference proteome</keyword>
<evidence type="ECO:0000313" key="7">
    <source>
        <dbReference type="Proteomes" id="UP000198960"/>
    </source>
</evidence>
<dbReference type="Gene3D" id="1.10.357.10">
    <property type="entry name" value="Tetracycline Repressor, domain 2"/>
    <property type="match status" value="1"/>
</dbReference>
<organism evidence="6 7">
    <name type="scientific">Trujillonella endophytica</name>
    <dbReference type="NCBI Taxonomy" id="673521"/>
    <lineage>
        <taxon>Bacteria</taxon>
        <taxon>Bacillati</taxon>
        <taxon>Actinomycetota</taxon>
        <taxon>Actinomycetes</taxon>
        <taxon>Geodermatophilales</taxon>
        <taxon>Geodermatophilaceae</taxon>
        <taxon>Trujillonella</taxon>
    </lineage>
</organism>
<dbReference type="GO" id="GO:0003700">
    <property type="term" value="F:DNA-binding transcription factor activity"/>
    <property type="evidence" value="ECO:0007669"/>
    <property type="project" value="TreeGrafter"/>
</dbReference>
<protein>
    <submittedName>
        <fullName evidence="6">Transcriptional regulator, TetR family</fullName>
    </submittedName>
</protein>
<dbReference type="PANTHER" id="PTHR30055:SF234">
    <property type="entry name" value="HTH-TYPE TRANSCRIPTIONAL REGULATOR BETI"/>
    <property type="match status" value="1"/>
</dbReference>
<evidence type="ECO:0000256" key="1">
    <source>
        <dbReference type="ARBA" id="ARBA00023015"/>
    </source>
</evidence>
<evidence type="ECO:0000256" key="3">
    <source>
        <dbReference type="ARBA" id="ARBA00023163"/>
    </source>
</evidence>
<dbReference type="Gene3D" id="1.10.10.60">
    <property type="entry name" value="Homeodomain-like"/>
    <property type="match status" value="1"/>
</dbReference>
<evidence type="ECO:0000256" key="4">
    <source>
        <dbReference type="PROSITE-ProRule" id="PRU00335"/>
    </source>
</evidence>
<dbReference type="Pfam" id="PF00440">
    <property type="entry name" value="TetR_N"/>
    <property type="match status" value="1"/>
</dbReference>
<dbReference type="AlphaFoldDB" id="A0A1H8T6W2"/>
<dbReference type="EMBL" id="FOEE01000005">
    <property type="protein sequence ID" value="SEO86334.1"/>
    <property type="molecule type" value="Genomic_DNA"/>
</dbReference>
<keyword evidence="1" id="KW-0805">Transcription regulation</keyword>
<dbReference type="Proteomes" id="UP000198960">
    <property type="component" value="Unassembled WGS sequence"/>
</dbReference>
<keyword evidence="2 4" id="KW-0238">DNA-binding</keyword>
<evidence type="ECO:0000313" key="6">
    <source>
        <dbReference type="EMBL" id="SEO86334.1"/>
    </source>
</evidence>
<name>A0A1H8T6W2_9ACTN</name>
<gene>
    <name evidence="6" type="ORF">SAMN05660991_02091</name>
</gene>
<dbReference type="SUPFAM" id="SSF48498">
    <property type="entry name" value="Tetracyclin repressor-like, C-terminal domain"/>
    <property type="match status" value="1"/>
</dbReference>
<evidence type="ECO:0000259" key="5">
    <source>
        <dbReference type="PROSITE" id="PS50977"/>
    </source>
</evidence>
<accession>A0A1H8T6W2</accession>
<evidence type="ECO:0000256" key="2">
    <source>
        <dbReference type="ARBA" id="ARBA00023125"/>
    </source>
</evidence>
<dbReference type="Pfam" id="PF16859">
    <property type="entry name" value="TetR_C_11"/>
    <property type="match status" value="1"/>
</dbReference>
<proteinExistence type="predicted"/>
<dbReference type="STRING" id="673521.SAMN05660991_02091"/>
<keyword evidence="3" id="KW-0804">Transcription</keyword>
<dbReference type="PRINTS" id="PR00455">
    <property type="entry name" value="HTHTETR"/>
</dbReference>
<dbReference type="InterPro" id="IPR011075">
    <property type="entry name" value="TetR_C"/>
</dbReference>
<dbReference type="PROSITE" id="PS50977">
    <property type="entry name" value="HTH_TETR_2"/>
    <property type="match status" value="1"/>
</dbReference>
<reference evidence="7" key="1">
    <citation type="submission" date="2016-10" db="EMBL/GenBank/DDBJ databases">
        <authorList>
            <person name="Varghese N."/>
            <person name="Submissions S."/>
        </authorList>
    </citation>
    <scope>NUCLEOTIDE SEQUENCE [LARGE SCALE GENOMIC DNA]</scope>
    <source>
        <strain evidence="7">DSM 45413</strain>
    </source>
</reference>
<feature type="domain" description="HTH tetR-type" evidence="5">
    <location>
        <begin position="18"/>
        <end position="78"/>
    </location>
</feature>
<dbReference type="InterPro" id="IPR009057">
    <property type="entry name" value="Homeodomain-like_sf"/>
</dbReference>
<dbReference type="RefSeq" id="WP_091942775.1">
    <property type="nucleotide sequence ID" value="NZ_FOEE01000005.1"/>
</dbReference>
<feature type="DNA-binding region" description="H-T-H motif" evidence="4">
    <location>
        <begin position="41"/>
        <end position="60"/>
    </location>
</feature>